<feature type="domain" description="C2H2-type" evidence="7">
    <location>
        <begin position="312"/>
        <end position="339"/>
    </location>
</feature>
<dbReference type="GO" id="GO:0000981">
    <property type="term" value="F:DNA-binding transcription factor activity, RNA polymerase II-specific"/>
    <property type="evidence" value="ECO:0007669"/>
    <property type="project" value="TreeGrafter"/>
</dbReference>
<dbReference type="InterPro" id="IPR050329">
    <property type="entry name" value="GLI_C2H2-zinc-finger"/>
</dbReference>
<evidence type="ECO:0000256" key="6">
    <source>
        <dbReference type="SAM" id="Phobius"/>
    </source>
</evidence>
<dbReference type="AlphaFoldDB" id="A0A1I7XGF1"/>
<dbReference type="PROSITE" id="PS50157">
    <property type="entry name" value="ZINC_FINGER_C2H2_2"/>
    <property type="match status" value="2"/>
</dbReference>
<keyword evidence="8" id="KW-1185">Reference proteome</keyword>
<dbReference type="Gene3D" id="3.10.120.10">
    <property type="entry name" value="Cytochrome b5-like heme/steroid binding domain"/>
    <property type="match status" value="1"/>
</dbReference>
<dbReference type="Pfam" id="PF00173">
    <property type="entry name" value="Cyt-b5"/>
    <property type="match status" value="1"/>
</dbReference>
<dbReference type="GO" id="GO:0000978">
    <property type="term" value="F:RNA polymerase II cis-regulatory region sequence-specific DNA binding"/>
    <property type="evidence" value="ECO:0007669"/>
    <property type="project" value="TreeGrafter"/>
</dbReference>
<feature type="transmembrane region" description="Helical" evidence="6">
    <location>
        <begin position="1090"/>
        <end position="1108"/>
    </location>
</feature>
<evidence type="ECO:0000256" key="3">
    <source>
        <dbReference type="ARBA" id="ARBA00022771"/>
    </source>
</evidence>
<dbReference type="SMART" id="SM00355">
    <property type="entry name" value="ZnF_C2H2"/>
    <property type="match status" value="4"/>
</dbReference>
<dbReference type="PANTHER" id="PTHR19818:SF139">
    <property type="entry name" value="PAIR-RULE PROTEIN ODD-PAIRED"/>
    <property type="match status" value="1"/>
</dbReference>
<keyword evidence="3 5" id="KW-0863">Zinc-finger</keyword>
<dbReference type="GO" id="GO:0008270">
    <property type="term" value="F:zinc ion binding"/>
    <property type="evidence" value="ECO:0007669"/>
    <property type="project" value="UniProtKB-KW"/>
</dbReference>
<evidence type="ECO:0000313" key="8">
    <source>
        <dbReference type="Proteomes" id="UP000095283"/>
    </source>
</evidence>
<accession>A0A1I7XGF1</accession>
<dbReference type="PROSITE" id="PS00028">
    <property type="entry name" value="ZINC_FINGER_C2H2_1"/>
    <property type="match status" value="1"/>
</dbReference>
<evidence type="ECO:0000256" key="1">
    <source>
        <dbReference type="ARBA" id="ARBA00022723"/>
    </source>
</evidence>
<reference evidence="9" key="1">
    <citation type="submission" date="2016-11" db="UniProtKB">
        <authorList>
            <consortium name="WormBaseParasite"/>
        </authorList>
    </citation>
    <scope>IDENTIFICATION</scope>
</reference>
<dbReference type="Proteomes" id="UP000095283">
    <property type="component" value="Unplaced"/>
</dbReference>
<dbReference type="InterPro" id="IPR036400">
    <property type="entry name" value="Cyt_B5-like_heme/steroid_sf"/>
</dbReference>
<dbReference type="WBParaSite" id="Hba_16754">
    <property type="protein sequence ID" value="Hba_16754"/>
    <property type="gene ID" value="Hba_16754"/>
</dbReference>
<sequence>MELVEENTFGQIVRGTDGEYYVVIEDSSNQDSVPRGTVDFADVGNIQVVVNDDGSETIVMENVGEFCRENEDHSGNGELEDDRPNEFSTENAMVTSDGTVRRGRTLMAETEDGRVEMIQLLDDEDDHGIPIGESHGTVLMQPLPQGLKTRRNRQYGSCRCPECGQSFVNTARLERHLAVHQVFGSYLCPLCGKTYKYEYNLFYHWRRTCRDLNELIPAEERKTMDVNALRQLVDEVAQKKAEIGPIDIGISRGLLFQAGPLARLEMPQNPLGHRGTACRACGVVVSSSHMAHHIALHKGDSAVDIRSAAGGYFCDLCGLMFRQHFNLIKHWRTSCPEIQANLPEDVELTLDDQQLKAMVSDLLKRTITTQVNNIGRQGIKAETPSSMPEYHTGPNRLGNEIVGDHDVNTVEDFGDNNVHYIDNAPKDEQNHVSERWATEQGVVFADDFVDDDELMVVGEDGQLNVLGMNKAKWQIGPGGSSAIQCPECFRLAAYILVIIIYVPILFFRFKYDYNLLFHYRKSCPYTKAFIDRDVREQMDAQSLRKLVRQLAQKEVRLAPQIKPETMRLMNMKREASSNDSRARKEMLKYPVSGAHPPPHLLQPRAGLADARTCPRLYSMDKRRLNDMYVQLMVLTSLMLREDVMLNNREITKQEVYYIIFEGEVHAKSGVRSVRNTLRFSEETEFMVEEVENINEPETEEIEPPPLLEPQAPNEEIPPTQEVPYSPIGIRFVDESGIEIDGLRSDDMGDVQRMLESGELVPGDQIIVSDNGVAIEYHIADNSLPDRQIGVSEGVPHVVLQRITSRSHESREQHIINSTSNVHSGADVDRILDDQGRIVAITNVEHGYNQETVEEVVMEDFISDGRLLEYDAPHSPADISNIERIASNQKDSKIQDQNSSDSLNIMPQQYVKYAETPVVQSSQKGACDEQSGIQHQRTIPYTLKQESISNNGQLHCYFESSQHMKGVTEVSGHSNDVLPTSPDGLFAFTKATVICIQIIDIHANLFNFNYDVAEHNSNKSAWFVIGNKVYDVTKFLDEVREERQTYSYDKKTWNTTSADNKQRQSVLLLIYIRIASLNLFCRLSGSSPLEALIFPALIAVVIGLIYYLFTS</sequence>
<organism evidence="8 9">
    <name type="scientific">Heterorhabditis bacteriophora</name>
    <name type="common">Entomopathogenic nematode worm</name>
    <dbReference type="NCBI Taxonomy" id="37862"/>
    <lineage>
        <taxon>Eukaryota</taxon>
        <taxon>Metazoa</taxon>
        <taxon>Ecdysozoa</taxon>
        <taxon>Nematoda</taxon>
        <taxon>Chromadorea</taxon>
        <taxon>Rhabditida</taxon>
        <taxon>Rhabditina</taxon>
        <taxon>Rhabditomorpha</taxon>
        <taxon>Strongyloidea</taxon>
        <taxon>Heterorhabditidae</taxon>
        <taxon>Heterorhabditis</taxon>
    </lineage>
</organism>
<keyword evidence="6" id="KW-0812">Transmembrane</keyword>
<keyword evidence="1" id="KW-0479">Metal-binding</keyword>
<dbReference type="GO" id="GO:0045944">
    <property type="term" value="P:positive regulation of transcription by RNA polymerase II"/>
    <property type="evidence" value="ECO:0007669"/>
    <property type="project" value="UniProtKB-ARBA"/>
</dbReference>
<dbReference type="PANTHER" id="PTHR19818">
    <property type="entry name" value="ZINC FINGER PROTEIN ZIC AND GLI"/>
    <property type="match status" value="1"/>
</dbReference>
<protein>
    <submittedName>
        <fullName evidence="9">C2H2-type domain-containing protein</fullName>
    </submittedName>
</protein>
<dbReference type="InterPro" id="IPR036236">
    <property type="entry name" value="Znf_C2H2_sf"/>
</dbReference>
<keyword evidence="6" id="KW-0472">Membrane</keyword>
<evidence type="ECO:0000256" key="2">
    <source>
        <dbReference type="ARBA" id="ARBA00022737"/>
    </source>
</evidence>
<dbReference type="Pfam" id="PF00096">
    <property type="entry name" value="zf-C2H2"/>
    <property type="match status" value="3"/>
</dbReference>
<name>A0A1I7XGF1_HETBA</name>
<keyword evidence="2" id="KW-0677">Repeat</keyword>
<evidence type="ECO:0000256" key="5">
    <source>
        <dbReference type="PROSITE-ProRule" id="PRU00042"/>
    </source>
</evidence>
<proteinExistence type="predicted"/>
<dbReference type="InterPro" id="IPR001199">
    <property type="entry name" value="Cyt_B5-like_heme/steroid-bd"/>
</dbReference>
<keyword evidence="6" id="KW-1133">Transmembrane helix</keyword>
<dbReference type="InterPro" id="IPR013087">
    <property type="entry name" value="Znf_C2H2_type"/>
</dbReference>
<dbReference type="Gene3D" id="3.30.160.60">
    <property type="entry name" value="Classic Zinc Finger"/>
    <property type="match status" value="1"/>
</dbReference>
<evidence type="ECO:0000313" key="9">
    <source>
        <dbReference type="WBParaSite" id="Hba_16754"/>
    </source>
</evidence>
<feature type="domain" description="C2H2-type" evidence="7">
    <location>
        <begin position="158"/>
        <end position="180"/>
    </location>
</feature>
<dbReference type="GO" id="GO:0005634">
    <property type="term" value="C:nucleus"/>
    <property type="evidence" value="ECO:0007669"/>
    <property type="project" value="UniProtKB-ARBA"/>
</dbReference>
<dbReference type="SUPFAM" id="SSF57667">
    <property type="entry name" value="beta-beta-alpha zinc fingers"/>
    <property type="match status" value="1"/>
</dbReference>
<dbReference type="SUPFAM" id="SSF55856">
    <property type="entry name" value="Cytochrome b5-like heme/steroid binding domain"/>
    <property type="match status" value="1"/>
</dbReference>
<keyword evidence="4" id="KW-0862">Zinc</keyword>
<evidence type="ECO:0000256" key="4">
    <source>
        <dbReference type="ARBA" id="ARBA00022833"/>
    </source>
</evidence>
<evidence type="ECO:0000259" key="7">
    <source>
        <dbReference type="PROSITE" id="PS50157"/>
    </source>
</evidence>